<proteinExistence type="predicted"/>
<comment type="caution">
    <text evidence="2">The sequence shown here is derived from an EMBL/GenBank/DDBJ whole genome shotgun (WGS) entry which is preliminary data.</text>
</comment>
<protein>
    <submittedName>
        <fullName evidence="2">Uncharacterized protein</fullName>
    </submittedName>
</protein>
<reference evidence="3" key="1">
    <citation type="submission" date="2018-04" db="EMBL/GenBank/DDBJ databases">
        <authorList>
            <person name="Cornet L."/>
        </authorList>
    </citation>
    <scope>NUCLEOTIDE SEQUENCE [LARGE SCALE GENOMIC DNA]</scope>
</reference>
<feature type="region of interest" description="Disordered" evidence="1">
    <location>
        <begin position="1"/>
        <end position="39"/>
    </location>
</feature>
<feature type="compositionally biased region" description="Polar residues" evidence="1">
    <location>
        <begin position="21"/>
        <end position="31"/>
    </location>
</feature>
<dbReference type="EMBL" id="QBMP01000150">
    <property type="protein sequence ID" value="PZO52319.1"/>
    <property type="molecule type" value="Genomic_DNA"/>
</dbReference>
<organism evidence="2 3">
    <name type="scientific">Phormidesmis priestleyi</name>
    <dbReference type="NCBI Taxonomy" id="268141"/>
    <lineage>
        <taxon>Bacteria</taxon>
        <taxon>Bacillati</taxon>
        <taxon>Cyanobacteriota</taxon>
        <taxon>Cyanophyceae</taxon>
        <taxon>Leptolyngbyales</taxon>
        <taxon>Leptolyngbyaceae</taxon>
        <taxon>Phormidesmis</taxon>
    </lineage>
</organism>
<reference evidence="2 3" key="2">
    <citation type="submission" date="2018-06" db="EMBL/GenBank/DDBJ databases">
        <title>Metagenomic assembly of (sub)arctic Cyanobacteria and their associated microbiome from non-axenic cultures.</title>
        <authorList>
            <person name="Baurain D."/>
        </authorList>
    </citation>
    <scope>NUCLEOTIDE SEQUENCE [LARGE SCALE GENOMIC DNA]</scope>
    <source>
        <strain evidence="2">ULC027bin1</strain>
    </source>
</reference>
<name>A0A2W4XCT6_9CYAN</name>
<dbReference type="AlphaFoldDB" id="A0A2W4XCT6"/>
<gene>
    <name evidence="2" type="ORF">DCF15_13970</name>
</gene>
<dbReference type="Pfam" id="PF26392">
    <property type="entry name" value="McdB"/>
    <property type="match status" value="1"/>
</dbReference>
<evidence type="ECO:0000313" key="3">
    <source>
        <dbReference type="Proteomes" id="UP000249794"/>
    </source>
</evidence>
<evidence type="ECO:0000313" key="2">
    <source>
        <dbReference type="EMBL" id="PZO52319.1"/>
    </source>
</evidence>
<accession>A0A2W4XCT6</accession>
<evidence type="ECO:0000256" key="1">
    <source>
        <dbReference type="SAM" id="MobiDB-lite"/>
    </source>
</evidence>
<sequence length="134" mass="14822">MSEMLDRIGRRSSQRPKVSRDTSLTNGQSTELAAAPTRLSSTDAAASIEAKLAALPEVTSRRSVRIEKSLFESLSTFCQQHGITIETFLEASYIASSAEPELQSQIVIEAQRRMEERKQAGKLRRILAQLNTNA</sequence>
<dbReference type="Proteomes" id="UP000249794">
    <property type="component" value="Unassembled WGS sequence"/>
</dbReference>
<dbReference type="InterPro" id="IPR049816">
    <property type="entry name" value="McdB"/>
</dbReference>
<dbReference type="CDD" id="cd21138">
    <property type="entry name" value="McdB-like"/>
    <property type="match status" value="1"/>
</dbReference>